<protein>
    <submittedName>
        <fullName evidence="1">Uncharacterized protein</fullName>
    </submittedName>
</protein>
<dbReference type="Proteomes" id="UP001347796">
    <property type="component" value="Unassembled WGS sequence"/>
</dbReference>
<reference evidence="1 2" key="1">
    <citation type="submission" date="2024-01" db="EMBL/GenBank/DDBJ databases">
        <title>The genome of the rayed Mediterranean limpet Patella caerulea (Linnaeus, 1758).</title>
        <authorList>
            <person name="Anh-Thu Weber A."/>
            <person name="Halstead-Nussloch G."/>
        </authorList>
    </citation>
    <scope>NUCLEOTIDE SEQUENCE [LARGE SCALE GENOMIC DNA]</scope>
    <source>
        <strain evidence="1">AATW-2023a</strain>
        <tissue evidence="1">Whole specimen</tissue>
    </source>
</reference>
<accession>A0AAN8KB34</accession>
<organism evidence="1 2">
    <name type="scientific">Patella caerulea</name>
    <name type="common">Rayed Mediterranean limpet</name>
    <dbReference type="NCBI Taxonomy" id="87958"/>
    <lineage>
        <taxon>Eukaryota</taxon>
        <taxon>Metazoa</taxon>
        <taxon>Spiralia</taxon>
        <taxon>Lophotrochozoa</taxon>
        <taxon>Mollusca</taxon>
        <taxon>Gastropoda</taxon>
        <taxon>Patellogastropoda</taxon>
        <taxon>Patelloidea</taxon>
        <taxon>Patellidae</taxon>
        <taxon>Patella</taxon>
    </lineage>
</organism>
<name>A0AAN8KB34_PATCE</name>
<evidence type="ECO:0000313" key="1">
    <source>
        <dbReference type="EMBL" id="KAK6195264.1"/>
    </source>
</evidence>
<dbReference type="AlphaFoldDB" id="A0AAN8KB34"/>
<sequence>MRREDENEPNFEIPVGIMNLPPMVTRGLKIRRFDQQSHCFELEGSMVPEDRKRWLKSSLNGTPNNLRPLMPRSPGKKKIVSNIRALTEGKSSDSLPPLLGPTNRILHQIRSRSVSIKPATTPVLKRLRTSLVQFPKINFPSTYTRVDVSATLESPEKAPCNFSLVPPSTHKPTHRRSLFNERQHLTRIVDFKFNSCIQQI</sequence>
<dbReference type="EMBL" id="JAZGQO010000001">
    <property type="protein sequence ID" value="KAK6195264.1"/>
    <property type="molecule type" value="Genomic_DNA"/>
</dbReference>
<gene>
    <name evidence="1" type="ORF">SNE40_000732</name>
</gene>
<comment type="caution">
    <text evidence="1">The sequence shown here is derived from an EMBL/GenBank/DDBJ whole genome shotgun (WGS) entry which is preliminary data.</text>
</comment>
<keyword evidence="2" id="KW-1185">Reference proteome</keyword>
<evidence type="ECO:0000313" key="2">
    <source>
        <dbReference type="Proteomes" id="UP001347796"/>
    </source>
</evidence>
<proteinExistence type="predicted"/>